<dbReference type="RefSeq" id="WP_159156188.1">
    <property type="nucleotide sequence ID" value="NZ_CP013210.1"/>
</dbReference>
<reference evidence="1" key="1">
    <citation type="submission" date="2020-06" db="EMBL/GenBank/DDBJ databases">
        <authorList>
            <person name="Dong N."/>
        </authorList>
    </citation>
    <scope>NUCLEOTIDE SEQUENCE</scope>
    <source>
        <strain evidence="1">R655-4</strain>
    </source>
</reference>
<proteinExistence type="predicted"/>
<dbReference type="Proteomes" id="UP001170959">
    <property type="component" value="Unassembled WGS sequence"/>
</dbReference>
<dbReference type="AlphaFoldDB" id="A0AAJ1QHI5"/>
<evidence type="ECO:0000313" key="1">
    <source>
        <dbReference type="EMBL" id="MDM1074143.1"/>
    </source>
</evidence>
<reference evidence="1" key="2">
    <citation type="journal article" date="2022" name="Sci. Total Environ.">
        <title>Prevalence, transmission, and molecular epidemiology of tet(X)-positive bacteria among humans, animals, and environmental niches in China: An epidemiological, and genomic-based study.</title>
        <authorList>
            <person name="Dong N."/>
            <person name="Zeng Y."/>
            <person name="Cai C."/>
            <person name="Sun C."/>
            <person name="Lu J."/>
            <person name="Liu C."/>
            <person name="Zhou H."/>
            <person name="Sun Q."/>
            <person name="Shu L."/>
            <person name="Wang H."/>
            <person name="Wang Y."/>
            <person name="Wang S."/>
            <person name="Wu C."/>
            <person name="Chan E.W."/>
            <person name="Chen G."/>
            <person name="Shen Z."/>
            <person name="Chen S."/>
            <person name="Zhang R."/>
        </authorList>
    </citation>
    <scope>NUCLEOTIDE SEQUENCE</scope>
    <source>
        <strain evidence="1">R655-4</strain>
    </source>
</reference>
<dbReference type="EMBL" id="JACAGJ010000012">
    <property type="protein sequence ID" value="MDM1074143.1"/>
    <property type="molecule type" value="Genomic_DNA"/>
</dbReference>
<evidence type="ECO:0000313" key="2">
    <source>
        <dbReference type="Proteomes" id="UP001170959"/>
    </source>
</evidence>
<protein>
    <submittedName>
        <fullName evidence="1">Uncharacterized protein</fullName>
    </submittedName>
</protein>
<comment type="caution">
    <text evidence="1">The sequence shown here is derived from an EMBL/GenBank/DDBJ whole genome shotgun (WGS) entry which is preliminary data.</text>
</comment>
<gene>
    <name evidence="1" type="ORF">HX001_16790</name>
</gene>
<organism evidence="1 2">
    <name type="scientific">Empedobacter brevis</name>
    <dbReference type="NCBI Taxonomy" id="247"/>
    <lineage>
        <taxon>Bacteria</taxon>
        <taxon>Pseudomonadati</taxon>
        <taxon>Bacteroidota</taxon>
        <taxon>Flavobacteriia</taxon>
        <taxon>Flavobacteriales</taxon>
        <taxon>Weeksellaceae</taxon>
        <taxon>Empedobacter</taxon>
    </lineage>
</organism>
<accession>A0AAJ1QHI5</accession>
<name>A0AAJ1QHI5_9FLAO</name>
<sequence length="112" mass="13175">MNISIEYLEDICDSNILPLELQKVVEVILVSANDWPRQVDSLTEFENEIFNLTKIDNNKETLNYYISSLNILENAWVVESLSQLLEIYNYYNYKESLHSIFKDIAQKLSSYN</sequence>